<dbReference type="InterPro" id="IPR046373">
    <property type="entry name" value="Acyl-CoA_Oxase/DH_mid-dom_sf"/>
</dbReference>
<evidence type="ECO:0000256" key="1">
    <source>
        <dbReference type="ARBA" id="ARBA00001974"/>
    </source>
</evidence>
<comment type="cofactor">
    <cofactor evidence="1 5">
        <name>FAD</name>
        <dbReference type="ChEBI" id="CHEBI:57692"/>
    </cofactor>
</comment>
<feature type="domain" description="Acyl-CoA oxidase/dehydrogenase middle" evidence="7">
    <location>
        <begin position="123"/>
        <end position="219"/>
    </location>
</feature>
<evidence type="ECO:0000256" key="5">
    <source>
        <dbReference type="RuleBase" id="RU362125"/>
    </source>
</evidence>
<comment type="similarity">
    <text evidence="2 5">Belongs to the acyl-CoA dehydrogenase family.</text>
</comment>
<dbReference type="PANTHER" id="PTHR43884">
    <property type="entry name" value="ACYL-COA DEHYDROGENASE"/>
    <property type="match status" value="1"/>
</dbReference>
<dbReference type="SUPFAM" id="SSF56645">
    <property type="entry name" value="Acyl-CoA dehydrogenase NM domain-like"/>
    <property type="match status" value="1"/>
</dbReference>
<evidence type="ECO:0000259" key="6">
    <source>
        <dbReference type="Pfam" id="PF00441"/>
    </source>
</evidence>
<feature type="domain" description="Acyl-CoA dehydrogenase/oxidase N-terminal" evidence="8">
    <location>
        <begin position="6"/>
        <end position="118"/>
    </location>
</feature>
<protein>
    <submittedName>
        <fullName evidence="9">Acyl-CoA dehydrogenase</fullName>
    </submittedName>
    <submittedName>
        <fullName evidence="10">Acyl-CoA/acyl-ACP dehydrogenase</fullName>
    </submittedName>
</protein>
<keyword evidence="3 5" id="KW-0285">Flavoprotein</keyword>
<keyword evidence="5" id="KW-0560">Oxidoreductase</keyword>
<evidence type="ECO:0000256" key="4">
    <source>
        <dbReference type="ARBA" id="ARBA00022827"/>
    </source>
</evidence>
<dbReference type="AlphaFoldDB" id="A0A073IX87"/>
<keyword evidence="11" id="KW-1185">Reference proteome</keyword>
<dbReference type="InterPro" id="IPR006091">
    <property type="entry name" value="Acyl-CoA_Oxase/DH_mid-dom"/>
</dbReference>
<dbReference type="InterPro" id="IPR009075">
    <property type="entry name" value="AcylCo_DH/oxidase_C"/>
</dbReference>
<dbReference type="GO" id="GO:0003995">
    <property type="term" value="F:acyl-CoA dehydrogenase activity"/>
    <property type="evidence" value="ECO:0007669"/>
    <property type="project" value="TreeGrafter"/>
</dbReference>
<comment type="caution">
    <text evidence="9">The sequence shown here is derived from an EMBL/GenBank/DDBJ whole genome shotgun (WGS) entry which is preliminary data.</text>
</comment>
<evidence type="ECO:0000259" key="7">
    <source>
        <dbReference type="Pfam" id="PF02770"/>
    </source>
</evidence>
<evidence type="ECO:0000259" key="8">
    <source>
        <dbReference type="Pfam" id="PF02771"/>
    </source>
</evidence>
<evidence type="ECO:0000313" key="10">
    <source>
        <dbReference type="EMBL" id="MBM2355688.1"/>
    </source>
</evidence>
<evidence type="ECO:0000256" key="3">
    <source>
        <dbReference type="ARBA" id="ARBA00022630"/>
    </source>
</evidence>
<dbReference type="FunFam" id="2.40.110.10:FF:000014">
    <property type="entry name" value="Probable acyl-CoA dehydrogenase"/>
    <property type="match status" value="1"/>
</dbReference>
<dbReference type="Pfam" id="PF02771">
    <property type="entry name" value="Acyl-CoA_dh_N"/>
    <property type="match status" value="1"/>
</dbReference>
<dbReference type="SUPFAM" id="SSF47203">
    <property type="entry name" value="Acyl-CoA dehydrogenase C-terminal domain-like"/>
    <property type="match status" value="1"/>
</dbReference>
<feature type="domain" description="Acyl-CoA dehydrogenase/oxidase C-terminal" evidence="6">
    <location>
        <begin position="233"/>
        <end position="380"/>
    </location>
</feature>
<dbReference type="GO" id="GO:0050660">
    <property type="term" value="F:flavin adenine dinucleotide binding"/>
    <property type="evidence" value="ECO:0007669"/>
    <property type="project" value="InterPro"/>
</dbReference>
<dbReference type="Pfam" id="PF00441">
    <property type="entry name" value="Acyl-CoA_dh_1"/>
    <property type="match status" value="1"/>
</dbReference>
<dbReference type="PANTHER" id="PTHR43884:SF12">
    <property type="entry name" value="ISOVALERYL-COA DEHYDROGENASE, MITOCHONDRIAL-RELATED"/>
    <property type="match status" value="1"/>
</dbReference>
<gene>
    <name evidence="10" type="ORF">JQX14_14145</name>
    <name evidence="9" type="ORF">SUH3_06915</name>
</gene>
<name>A0A073IX87_9RHOB</name>
<reference evidence="9 11" key="1">
    <citation type="submission" date="2014-01" db="EMBL/GenBank/DDBJ databases">
        <title>Sulfitobacter sp. H3 (MCCC 1A00686) Genome Sequencing.</title>
        <authorList>
            <person name="Lai Q."/>
            <person name="Hong Z."/>
        </authorList>
    </citation>
    <scope>NUCLEOTIDE SEQUENCE [LARGE SCALE GENOMIC DNA]</scope>
    <source>
        <strain evidence="9 11">H3</strain>
    </source>
</reference>
<dbReference type="InterPro" id="IPR037069">
    <property type="entry name" value="AcylCoA_DH/ox_N_sf"/>
</dbReference>
<dbReference type="Gene3D" id="1.10.540.10">
    <property type="entry name" value="Acyl-CoA dehydrogenase/oxidase, N-terminal domain"/>
    <property type="match status" value="1"/>
</dbReference>
<dbReference type="Gene3D" id="2.40.110.10">
    <property type="entry name" value="Butyryl-CoA Dehydrogenase, subunit A, domain 2"/>
    <property type="match status" value="1"/>
</dbReference>
<dbReference type="OrthoDB" id="9775090at2"/>
<dbReference type="Proteomes" id="UP000027746">
    <property type="component" value="Unassembled WGS sequence"/>
</dbReference>
<dbReference type="RefSeq" id="WP_037929869.1">
    <property type="nucleotide sequence ID" value="NZ_CP054604.1"/>
</dbReference>
<dbReference type="EMBL" id="JAMD01000014">
    <property type="protein sequence ID" value="KEJ94389.1"/>
    <property type="molecule type" value="Genomic_DNA"/>
</dbReference>
<evidence type="ECO:0000313" key="9">
    <source>
        <dbReference type="EMBL" id="KEJ94389.1"/>
    </source>
</evidence>
<dbReference type="InterPro" id="IPR036250">
    <property type="entry name" value="AcylCo_DH-like_C"/>
</dbReference>
<organism evidence="9 11">
    <name type="scientific">Pseudosulfitobacter pseudonitzschiae</name>
    <dbReference type="NCBI Taxonomy" id="1402135"/>
    <lineage>
        <taxon>Bacteria</taxon>
        <taxon>Pseudomonadati</taxon>
        <taxon>Pseudomonadota</taxon>
        <taxon>Alphaproteobacteria</taxon>
        <taxon>Rhodobacterales</taxon>
        <taxon>Roseobacteraceae</taxon>
        <taxon>Pseudosulfitobacter</taxon>
    </lineage>
</organism>
<evidence type="ECO:0000256" key="2">
    <source>
        <dbReference type="ARBA" id="ARBA00009347"/>
    </source>
</evidence>
<dbReference type="Pfam" id="PF02770">
    <property type="entry name" value="Acyl-CoA_dh_M"/>
    <property type="match status" value="1"/>
</dbReference>
<dbReference type="InterPro" id="IPR009100">
    <property type="entry name" value="AcylCoA_DH/oxidase_NM_dom_sf"/>
</dbReference>
<proteinExistence type="inferred from homology"/>
<dbReference type="EMBL" id="JAFBWN010000009">
    <property type="protein sequence ID" value="MBM2355688.1"/>
    <property type="molecule type" value="Genomic_DNA"/>
</dbReference>
<dbReference type="GeneID" id="68872356"/>
<dbReference type="InterPro" id="IPR013786">
    <property type="entry name" value="AcylCoA_DH/ox_N"/>
</dbReference>
<dbReference type="FunFam" id="1.20.140.10:FF:000012">
    <property type="entry name" value="Acyl-CoA dehydrogenase fadE12"/>
    <property type="match status" value="1"/>
</dbReference>
<keyword evidence="4 5" id="KW-0274">FAD</keyword>
<dbReference type="Proteomes" id="UP000809337">
    <property type="component" value="Unassembled WGS sequence"/>
</dbReference>
<dbReference type="Gene3D" id="1.20.140.10">
    <property type="entry name" value="Butyryl-CoA Dehydrogenase, subunit A, domain 3"/>
    <property type="match status" value="1"/>
</dbReference>
<sequence length="388" mass="42319">MTYQMTSEQQGIRDAIFRICEEFDDEFWLDRDREGGFPHELHQKLARDGWLGIAIPEEYGGAGLGIVDAAIMMQAIAESGGGNSAASAVHMNIFGLNPVVKFGTDDQKKKHLPPLVAGAQRACFGVTEPTTGLDTTKLKTRAVRQGDRYVVHGQKVWISTAQIADKILLLARTTPLEEVKKPTEGLSLFYTDLDRTFVTVREIEKMGRKCVDSNELFIDGLPIPAEDLIGEEGQGFRQILHGLNPERVLIAAEAVGIGRNALRRAADYANERVVFGRPIGQNQGVQHPLAACWAELEAANLMAMNAGALYDAGKPCGNEANAGKYLAGEAAVKATQTAQLTFGGFGYAKEYHVERLVREAILFRIAPVTPQLVLSFIAEHALGLPKSY</sequence>
<evidence type="ECO:0000313" key="11">
    <source>
        <dbReference type="Proteomes" id="UP000027746"/>
    </source>
</evidence>
<reference evidence="10" key="2">
    <citation type="submission" date="2021-01" db="EMBL/GenBank/DDBJ databases">
        <title>Diatom-associated Roseobacters Show Island Model of Population Structure.</title>
        <authorList>
            <person name="Qu L."/>
            <person name="Feng X."/>
            <person name="Chen Y."/>
            <person name="Li L."/>
            <person name="Wang X."/>
            <person name="Hu Z."/>
            <person name="Wang H."/>
            <person name="Luo H."/>
        </authorList>
    </citation>
    <scope>NUCLEOTIDE SEQUENCE</scope>
    <source>
        <strain evidence="10">SM26-45</strain>
    </source>
</reference>
<accession>A0A073IX87</accession>